<comment type="caution">
    <text evidence="1">The sequence shown here is derived from an EMBL/GenBank/DDBJ whole genome shotgun (WGS) entry which is preliminary data.</text>
</comment>
<gene>
    <name evidence="1" type="ORF">CT0861_05902</name>
</gene>
<dbReference type="AlphaFoldDB" id="A0A166WCZ9"/>
<accession>A0A166WCZ9</accession>
<proteinExistence type="predicted"/>
<evidence type="ECO:0000313" key="2">
    <source>
        <dbReference type="Proteomes" id="UP000076552"/>
    </source>
</evidence>
<name>A0A166WCZ9_9PEZI</name>
<protein>
    <submittedName>
        <fullName evidence="1">Uncharacterized protein</fullName>
    </submittedName>
</protein>
<evidence type="ECO:0000313" key="1">
    <source>
        <dbReference type="EMBL" id="KZL75562.1"/>
    </source>
</evidence>
<organism evidence="1 2">
    <name type="scientific">Colletotrichum tofieldiae</name>
    <dbReference type="NCBI Taxonomy" id="708197"/>
    <lineage>
        <taxon>Eukaryota</taxon>
        <taxon>Fungi</taxon>
        <taxon>Dikarya</taxon>
        <taxon>Ascomycota</taxon>
        <taxon>Pezizomycotina</taxon>
        <taxon>Sordariomycetes</taxon>
        <taxon>Hypocreomycetidae</taxon>
        <taxon>Glomerellales</taxon>
        <taxon>Glomerellaceae</taxon>
        <taxon>Colletotrichum</taxon>
        <taxon>Colletotrichum spaethianum species complex</taxon>
    </lineage>
</organism>
<keyword evidence="2" id="KW-1185">Reference proteome</keyword>
<dbReference type="Proteomes" id="UP000076552">
    <property type="component" value="Unassembled WGS sequence"/>
</dbReference>
<reference evidence="1 2" key="1">
    <citation type="submission" date="2015-06" db="EMBL/GenBank/DDBJ databases">
        <title>Survival trade-offs in plant roots during colonization by closely related pathogenic and mutualistic fungi.</title>
        <authorList>
            <person name="Hacquard S."/>
            <person name="Kracher B."/>
            <person name="Hiruma K."/>
            <person name="Weinman A."/>
            <person name="Muench P."/>
            <person name="Garrido Oter R."/>
            <person name="Ver Loren van Themaat E."/>
            <person name="Dallerey J.-F."/>
            <person name="Damm U."/>
            <person name="Henrissat B."/>
            <person name="Lespinet O."/>
            <person name="Thon M."/>
            <person name="Kemen E."/>
            <person name="McHardy A.C."/>
            <person name="Schulze-Lefert P."/>
            <person name="O'Connell R.J."/>
        </authorList>
    </citation>
    <scope>NUCLEOTIDE SEQUENCE [LARGE SCALE GENOMIC DNA]</scope>
    <source>
        <strain evidence="1 2">0861</strain>
    </source>
</reference>
<sequence>MCNYILNVVKCRQCGRTISQHQSSFVYCPSYRNGIRCQVIERGRNTQLVCCSSCQNSYYLATTANGHLRENNDDFLSDSEGESLTTQH</sequence>
<dbReference type="EMBL" id="LFIV01000022">
    <property type="protein sequence ID" value="KZL75562.1"/>
    <property type="molecule type" value="Genomic_DNA"/>
</dbReference>